<evidence type="ECO:0000313" key="7">
    <source>
        <dbReference type="EMBL" id="WIY49989.1"/>
    </source>
</evidence>
<dbReference type="EMBL" id="CP127363">
    <property type="protein sequence ID" value="WIY49989.1"/>
    <property type="molecule type" value="Genomic_DNA"/>
</dbReference>
<feature type="domain" description="Acyl-CoA dehydrogenase/oxidase N-terminal" evidence="6">
    <location>
        <begin position="21"/>
        <end position="97"/>
    </location>
</feature>
<dbReference type="SUPFAM" id="SSF47203">
    <property type="entry name" value="Acyl-CoA dehydrogenase C-terminal domain-like"/>
    <property type="match status" value="1"/>
</dbReference>
<keyword evidence="4" id="KW-0274">FAD</keyword>
<dbReference type="EC" id="1.-.-.-" evidence="7"/>
<evidence type="ECO:0000256" key="2">
    <source>
        <dbReference type="ARBA" id="ARBA00009347"/>
    </source>
</evidence>
<reference evidence="7 8" key="1">
    <citation type="submission" date="2023-06" db="EMBL/GenBank/DDBJ databases">
        <authorList>
            <person name="Ham H."/>
            <person name="Park D.S."/>
        </authorList>
    </citation>
    <scope>NUCLEOTIDE SEQUENCE [LARGE SCALE GENOMIC DNA]</scope>
    <source>
        <strain evidence="7 8">KACC 17005</strain>
    </source>
</reference>
<dbReference type="Pfam" id="PF00441">
    <property type="entry name" value="Acyl-CoA_dh_1"/>
    <property type="match status" value="1"/>
</dbReference>
<dbReference type="Gene3D" id="1.10.540.10">
    <property type="entry name" value="Acyl-CoA dehydrogenase/oxidase, N-terminal domain"/>
    <property type="match status" value="1"/>
</dbReference>
<dbReference type="SUPFAM" id="SSF56645">
    <property type="entry name" value="Acyl-CoA dehydrogenase NM domain-like"/>
    <property type="match status" value="1"/>
</dbReference>
<feature type="domain" description="Acyl-CoA dehydrogenase/oxidase C-terminal" evidence="5">
    <location>
        <begin position="235"/>
        <end position="350"/>
    </location>
</feature>
<evidence type="ECO:0000256" key="1">
    <source>
        <dbReference type="ARBA" id="ARBA00001974"/>
    </source>
</evidence>
<name>A0ABY9AT57_PARCI</name>
<accession>A0ABY9AT57</accession>
<dbReference type="Proteomes" id="UP001242732">
    <property type="component" value="Chromosome"/>
</dbReference>
<evidence type="ECO:0000259" key="5">
    <source>
        <dbReference type="Pfam" id="PF00441"/>
    </source>
</evidence>
<keyword evidence="7" id="KW-0560">Oxidoreductase</keyword>
<dbReference type="PANTHER" id="PTHR43884:SF12">
    <property type="entry name" value="ISOVALERYL-COA DEHYDROGENASE, MITOCHONDRIAL-RELATED"/>
    <property type="match status" value="1"/>
</dbReference>
<dbReference type="PANTHER" id="PTHR43884">
    <property type="entry name" value="ACYL-COA DEHYDROGENASE"/>
    <property type="match status" value="1"/>
</dbReference>
<dbReference type="InterPro" id="IPR009100">
    <property type="entry name" value="AcylCoA_DH/oxidase_NM_dom_sf"/>
</dbReference>
<organism evidence="7 8">
    <name type="scientific">Paracidovorax citrulli</name>
    <name type="common">Acidovorax citrulli</name>
    <dbReference type="NCBI Taxonomy" id="80869"/>
    <lineage>
        <taxon>Bacteria</taxon>
        <taxon>Pseudomonadati</taxon>
        <taxon>Pseudomonadota</taxon>
        <taxon>Betaproteobacteria</taxon>
        <taxon>Burkholderiales</taxon>
        <taxon>Comamonadaceae</taxon>
        <taxon>Paracidovorax</taxon>
    </lineage>
</organism>
<evidence type="ECO:0000313" key="8">
    <source>
        <dbReference type="Proteomes" id="UP001242732"/>
    </source>
</evidence>
<comment type="similarity">
    <text evidence="2">Belongs to the acyl-CoA dehydrogenase family.</text>
</comment>
<protein>
    <submittedName>
        <fullName evidence="7">Acyl-CoA dehydrogenase family protein</fullName>
        <ecNumber evidence="7">1.-.-.-</ecNumber>
    </submittedName>
</protein>
<evidence type="ECO:0000256" key="4">
    <source>
        <dbReference type="ARBA" id="ARBA00022827"/>
    </source>
</evidence>
<keyword evidence="3" id="KW-0285">Flavoprotein</keyword>
<dbReference type="InterPro" id="IPR037069">
    <property type="entry name" value="AcylCoA_DH/ox_N_sf"/>
</dbReference>
<dbReference type="Pfam" id="PF02771">
    <property type="entry name" value="Acyl-CoA_dh_N"/>
    <property type="match status" value="1"/>
</dbReference>
<proteinExistence type="inferred from homology"/>
<evidence type="ECO:0000256" key="3">
    <source>
        <dbReference type="ARBA" id="ARBA00022630"/>
    </source>
</evidence>
<dbReference type="InterPro" id="IPR013786">
    <property type="entry name" value="AcylCoA_DH/ox_N"/>
</dbReference>
<comment type="cofactor">
    <cofactor evidence="1">
        <name>FAD</name>
        <dbReference type="ChEBI" id="CHEBI:57692"/>
    </cofactor>
</comment>
<sequence>MSLVSPESQTDPRDFSLRLSEDECSMLEPVRRYARERLLPLLGDAASASGRQAALQQAARLGLASAVLPQDCDGLCVDAPAVCLLLEEMAAGPLWLAAEITLSVPALAMRRECEKMGSLLPADAENLFGGSGALPFAVCEPQGDVAFTLLPQAPGGLLALCPGAPDGGHVLRGFGIDELAGMRMQAQAQAQAQSGQDPLRMVRLHIGSAAGRSSHAFELSQRQLEHGLIWHGLWLAALLAGAARAATTFAFEYARTRVAFQRPIFHHQAVLLRLADMAIATDGLRLLVLDSASRLAVQELTAPHFAEAARHIACTSMEVHRHAVQICGGHGYVEGFPPARRFQDAQLLTLMLLETARVAAALSAPTASPGR</sequence>
<dbReference type="Gene3D" id="1.20.140.10">
    <property type="entry name" value="Butyryl-CoA Dehydrogenase, subunit A, domain 3"/>
    <property type="match status" value="1"/>
</dbReference>
<dbReference type="RefSeq" id="WP_011796838.1">
    <property type="nucleotide sequence ID" value="NZ_CP042302.1"/>
</dbReference>
<dbReference type="GO" id="GO:0016491">
    <property type="term" value="F:oxidoreductase activity"/>
    <property type="evidence" value="ECO:0007669"/>
    <property type="project" value="UniProtKB-KW"/>
</dbReference>
<keyword evidence="8" id="KW-1185">Reference proteome</keyword>
<dbReference type="InterPro" id="IPR036250">
    <property type="entry name" value="AcylCo_DH-like_C"/>
</dbReference>
<dbReference type="InterPro" id="IPR009075">
    <property type="entry name" value="AcylCo_DH/oxidase_C"/>
</dbReference>
<evidence type="ECO:0000259" key="6">
    <source>
        <dbReference type="Pfam" id="PF02771"/>
    </source>
</evidence>
<gene>
    <name evidence="7" type="ORF">QRO08_05280</name>
</gene>